<feature type="domain" description="BZIP" evidence="3">
    <location>
        <begin position="48"/>
        <end position="90"/>
    </location>
</feature>
<keyword evidence="1" id="KW-0175">Coiled coil</keyword>
<evidence type="ECO:0000313" key="5">
    <source>
        <dbReference type="Proteomes" id="UP000265631"/>
    </source>
</evidence>
<dbReference type="GO" id="GO:0003700">
    <property type="term" value="F:DNA-binding transcription factor activity"/>
    <property type="evidence" value="ECO:0007669"/>
    <property type="project" value="InterPro"/>
</dbReference>
<evidence type="ECO:0000256" key="2">
    <source>
        <dbReference type="SAM" id="MobiDB-lite"/>
    </source>
</evidence>
<gene>
    <name evidence="4" type="ORF">FIE12Z_5726</name>
</gene>
<proteinExistence type="predicted"/>
<evidence type="ECO:0000313" key="4">
    <source>
        <dbReference type="EMBL" id="RFN50030.1"/>
    </source>
</evidence>
<feature type="compositionally biased region" description="Basic and acidic residues" evidence="2">
    <location>
        <begin position="126"/>
        <end position="136"/>
    </location>
</feature>
<protein>
    <submittedName>
        <fullName evidence="4">Bzip family transcription factor</fullName>
    </submittedName>
</protein>
<reference evidence="4 5" key="1">
    <citation type="journal article" date="2018" name="PLoS Pathog.">
        <title>Evolution of structural diversity of trichothecenes, a family of toxins produced by plant pathogenic and entomopathogenic fungi.</title>
        <authorList>
            <person name="Proctor R.H."/>
            <person name="McCormick S.P."/>
            <person name="Kim H.S."/>
            <person name="Cardoza R.E."/>
            <person name="Stanley A.M."/>
            <person name="Lindo L."/>
            <person name="Kelly A."/>
            <person name="Brown D.W."/>
            <person name="Lee T."/>
            <person name="Vaughan M.M."/>
            <person name="Alexander N.J."/>
            <person name="Busman M."/>
            <person name="Gutierrez S."/>
        </authorList>
    </citation>
    <scope>NUCLEOTIDE SEQUENCE [LARGE SCALE GENOMIC DNA]</scope>
    <source>
        <strain evidence="4 5">NRRL 13405</strain>
    </source>
</reference>
<dbReference type="InterPro" id="IPR046347">
    <property type="entry name" value="bZIP_sf"/>
</dbReference>
<feature type="region of interest" description="Disordered" evidence="2">
    <location>
        <begin position="124"/>
        <end position="198"/>
    </location>
</feature>
<feature type="region of interest" description="Disordered" evidence="2">
    <location>
        <begin position="1"/>
        <end position="51"/>
    </location>
</feature>
<organism evidence="4 5">
    <name type="scientific">Fusarium flagelliforme</name>
    <dbReference type="NCBI Taxonomy" id="2675880"/>
    <lineage>
        <taxon>Eukaryota</taxon>
        <taxon>Fungi</taxon>
        <taxon>Dikarya</taxon>
        <taxon>Ascomycota</taxon>
        <taxon>Pezizomycotina</taxon>
        <taxon>Sordariomycetes</taxon>
        <taxon>Hypocreomycetidae</taxon>
        <taxon>Hypocreales</taxon>
        <taxon>Nectriaceae</taxon>
        <taxon>Fusarium</taxon>
        <taxon>Fusarium incarnatum-equiseti species complex</taxon>
    </lineage>
</organism>
<dbReference type="SUPFAM" id="SSF57959">
    <property type="entry name" value="Leucine zipper domain"/>
    <property type="match status" value="1"/>
</dbReference>
<dbReference type="CDD" id="cd14688">
    <property type="entry name" value="bZIP_YAP"/>
    <property type="match status" value="1"/>
</dbReference>
<feature type="coiled-coil region" evidence="1">
    <location>
        <begin position="62"/>
        <end position="89"/>
    </location>
</feature>
<evidence type="ECO:0000259" key="3">
    <source>
        <dbReference type="Pfam" id="PF00170"/>
    </source>
</evidence>
<dbReference type="Proteomes" id="UP000265631">
    <property type="component" value="Unassembled WGS sequence"/>
</dbReference>
<name>A0A395MQE0_9HYPO</name>
<dbReference type="PANTHER" id="PTHR40618">
    <property type="entry name" value="B-ZIP TRANSCRIPTION FACTOR (EUROFUNG)-RELATED"/>
    <property type="match status" value="1"/>
</dbReference>
<feature type="compositionally biased region" description="Low complexity" evidence="2">
    <location>
        <begin position="159"/>
        <end position="177"/>
    </location>
</feature>
<dbReference type="OrthoDB" id="3555317at2759"/>
<evidence type="ECO:0000256" key="1">
    <source>
        <dbReference type="SAM" id="Coils"/>
    </source>
</evidence>
<sequence>MLEAPQTAPESLPSRKRSKAPEENDEDRGKKRSRGRPRLDTRDETAQDRRRTQIRLAQRAYRNRKDTAITTLEDKVKDLEDANDNMSKEFMNFFDFVLSQGMLEGAPEVARRLNDTTRKFLSLTRKSADDSNRDDSGGTPIHTQVQDGDATQPLERRTSAQSSGTSNSSNDNSYTLNPPASNPISNEKHQATPQRVDGQIRQQATPPLNLPYEIITMPTTDNASFPVYDTQTTITLEQNPFLQSPFPAVPSPPSYSPQERSFGRRLQRASLEAGLRLVSMPNPPPHRYAQVFGFCLLFEPRESIIRRMSTTLARVSQESLFVWKYPFTNLGGAGTFFPDNEGAGGYPSTGTNGSTLHLGNQGLAQTMKPPEMTGFSMGPFDPDVETTRGDRIDERMRMMYKGFEGDFFDADEAEKYLRQRGIVIPANVDFVDAEIDLTSLDEPTDLSGFGTSNSFFGAHQSPASGQGLYMPHQQSAANISDMWQSTVPTSVANTTSSTIPAPLMAPTMGPDMTGLIPQFEPTNGGQYSQGLGSFVDTTFFPREWTSGSSWMKTKVTVDVNRLVAEITSRAVCLGRTPGVRPKDIDKSVKLAIVLTQP</sequence>
<dbReference type="EMBL" id="PXXK01000152">
    <property type="protein sequence ID" value="RFN50030.1"/>
    <property type="molecule type" value="Genomic_DNA"/>
</dbReference>
<dbReference type="Gene3D" id="1.20.5.170">
    <property type="match status" value="1"/>
</dbReference>
<keyword evidence="5" id="KW-1185">Reference proteome</keyword>
<dbReference type="PANTHER" id="PTHR40618:SF1">
    <property type="entry name" value="B-ZIP TRANSCRIPTION FACTOR (EUROFUNG)"/>
    <property type="match status" value="1"/>
</dbReference>
<feature type="compositionally biased region" description="Basic and acidic residues" evidence="2">
    <location>
        <begin position="37"/>
        <end position="51"/>
    </location>
</feature>
<dbReference type="STRING" id="2594813.A0A395MQE0"/>
<comment type="caution">
    <text evidence="4">The sequence shown here is derived from an EMBL/GenBank/DDBJ whole genome shotgun (WGS) entry which is preliminary data.</text>
</comment>
<dbReference type="Pfam" id="PF00170">
    <property type="entry name" value="bZIP_1"/>
    <property type="match status" value="1"/>
</dbReference>
<dbReference type="InterPro" id="IPR004827">
    <property type="entry name" value="bZIP"/>
</dbReference>
<accession>A0A395MQE0</accession>
<dbReference type="AlphaFoldDB" id="A0A395MQE0"/>